<feature type="compositionally biased region" description="Basic residues" evidence="1">
    <location>
        <begin position="85"/>
        <end position="100"/>
    </location>
</feature>
<dbReference type="OrthoDB" id="5422320at2759"/>
<reference evidence="2 3" key="1">
    <citation type="submission" date="2015-01" db="EMBL/GenBank/DDBJ databases">
        <title>The Genome Sequence of Exophiala mesophila CBS40295.</title>
        <authorList>
            <consortium name="The Broad Institute Genomics Platform"/>
            <person name="Cuomo C."/>
            <person name="de Hoog S."/>
            <person name="Gorbushina A."/>
            <person name="Stielow B."/>
            <person name="Teixiera M."/>
            <person name="Abouelleil A."/>
            <person name="Chapman S.B."/>
            <person name="Priest M."/>
            <person name="Young S.K."/>
            <person name="Wortman J."/>
            <person name="Nusbaum C."/>
            <person name="Birren B."/>
        </authorList>
    </citation>
    <scope>NUCLEOTIDE SEQUENCE [LARGE SCALE GENOMIC DNA]</scope>
    <source>
        <strain evidence="2 3">CBS 40295</strain>
    </source>
</reference>
<dbReference type="HOGENOM" id="CLU_1695261_0_0_1"/>
<protein>
    <submittedName>
        <fullName evidence="2">Uncharacterized protein</fullName>
    </submittedName>
</protein>
<dbReference type="PANTHER" id="PTHR40642:SF1">
    <property type="entry name" value="YALI0F31295P"/>
    <property type="match status" value="1"/>
</dbReference>
<dbReference type="PANTHER" id="PTHR40642">
    <property type="entry name" value="YALI0F31295P"/>
    <property type="match status" value="1"/>
</dbReference>
<feature type="region of interest" description="Disordered" evidence="1">
    <location>
        <begin position="85"/>
        <end position="110"/>
    </location>
</feature>
<evidence type="ECO:0000313" key="3">
    <source>
        <dbReference type="Proteomes" id="UP000054302"/>
    </source>
</evidence>
<feature type="region of interest" description="Disordered" evidence="1">
    <location>
        <begin position="13"/>
        <end position="57"/>
    </location>
</feature>
<gene>
    <name evidence="2" type="ORF">PV10_07570</name>
</gene>
<dbReference type="Pfam" id="PF12720">
    <property type="entry name" value="DUF3807"/>
    <property type="match status" value="1"/>
</dbReference>
<name>A0A0D1Z5X4_EXOME</name>
<dbReference type="InterPro" id="IPR024526">
    <property type="entry name" value="DUF3807"/>
</dbReference>
<evidence type="ECO:0000313" key="2">
    <source>
        <dbReference type="EMBL" id="KIV90242.1"/>
    </source>
</evidence>
<dbReference type="VEuPathDB" id="FungiDB:PV10_07570"/>
<dbReference type="Proteomes" id="UP000054302">
    <property type="component" value="Unassembled WGS sequence"/>
</dbReference>
<keyword evidence="3" id="KW-1185">Reference proteome</keyword>
<dbReference type="GeneID" id="27325415"/>
<proteinExistence type="predicted"/>
<accession>A0A0D1Z5X4</accession>
<dbReference type="STRING" id="212818.A0A0D1Z5X4"/>
<dbReference type="EMBL" id="KN847524">
    <property type="protein sequence ID" value="KIV90242.1"/>
    <property type="molecule type" value="Genomic_DNA"/>
</dbReference>
<evidence type="ECO:0000256" key="1">
    <source>
        <dbReference type="SAM" id="MobiDB-lite"/>
    </source>
</evidence>
<organism evidence="2 3">
    <name type="scientific">Exophiala mesophila</name>
    <name type="common">Black yeast-like fungus</name>
    <dbReference type="NCBI Taxonomy" id="212818"/>
    <lineage>
        <taxon>Eukaryota</taxon>
        <taxon>Fungi</taxon>
        <taxon>Dikarya</taxon>
        <taxon>Ascomycota</taxon>
        <taxon>Pezizomycotina</taxon>
        <taxon>Eurotiomycetes</taxon>
        <taxon>Chaetothyriomycetidae</taxon>
        <taxon>Chaetothyriales</taxon>
        <taxon>Herpotrichiellaceae</taxon>
        <taxon>Exophiala</taxon>
    </lineage>
</organism>
<sequence>MLDQDELDRLREFHAAHFPGRPIPDLPKVDRSHPTQSSPETTADEHDNAPLGYYDDGTKRTLTDIQVKMFRHSEIQRLLQERRLAKTQKQKHHTQRRNLRPHPGVGFKSRTIAHSDKPTYATAVDTLAYDDEPTPEPTLETAVDALANDDEPKTNSALLHPSKNSGPVFLWPQIANK</sequence>
<dbReference type="RefSeq" id="XP_016221816.1">
    <property type="nucleotide sequence ID" value="XM_016372484.1"/>
</dbReference>
<dbReference type="AlphaFoldDB" id="A0A0D1Z5X4"/>